<dbReference type="EMBL" id="VUJU01005000">
    <property type="protein sequence ID" value="KAF0752581.1"/>
    <property type="molecule type" value="Genomic_DNA"/>
</dbReference>
<evidence type="ECO:0000313" key="2">
    <source>
        <dbReference type="Proteomes" id="UP000478052"/>
    </source>
</evidence>
<sequence>MEMLGGNTLLAYADDIVILGESRSEFFSCTFYDAVGYSSNHYVAYVRRSHGKWKMHNDLFKKITNRRTPDLPPDSYACQRLCSLDLTISQNCNGIAIQALQAPS</sequence>
<evidence type="ECO:0000313" key="1">
    <source>
        <dbReference type="EMBL" id="KAF0752581.1"/>
    </source>
</evidence>
<organism evidence="1 2">
    <name type="scientific">Aphis craccivora</name>
    <name type="common">Cowpea aphid</name>
    <dbReference type="NCBI Taxonomy" id="307492"/>
    <lineage>
        <taxon>Eukaryota</taxon>
        <taxon>Metazoa</taxon>
        <taxon>Ecdysozoa</taxon>
        <taxon>Arthropoda</taxon>
        <taxon>Hexapoda</taxon>
        <taxon>Insecta</taxon>
        <taxon>Pterygota</taxon>
        <taxon>Neoptera</taxon>
        <taxon>Paraneoptera</taxon>
        <taxon>Hemiptera</taxon>
        <taxon>Sternorrhyncha</taxon>
        <taxon>Aphidomorpha</taxon>
        <taxon>Aphidoidea</taxon>
        <taxon>Aphididae</taxon>
        <taxon>Aphidini</taxon>
        <taxon>Aphis</taxon>
        <taxon>Aphis</taxon>
    </lineage>
</organism>
<keyword evidence="2" id="KW-1185">Reference proteome</keyword>
<name>A0A6G0YBI7_APHCR</name>
<dbReference type="Proteomes" id="UP000478052">
    <property type="component" value="Unassembled WGS sequence"/>
</dbReference>
<protein>
    <submittedName>
        <fullName evidence="1">Uncharacterized protein</fullName>
    </submittedName>
</protein>
<reference evidence="1 2" key="1">
    <citation type="submission" date="2019-08" db="EMBL/GenBank/DDBJ databases">
        <title>Whole genome of Aphis craccivora.</title>
        <authorList>
            <person name="Voronova N.V."/>
            <person name="Shulinski R.S."/>
            <person name="Bandarenka Y.V."/>
            <person name="Zhorov D.G."/>
            <person name="Warner D."/>
        </authorList>
    </citation>
    <scope>NUCLEOTIDE SEQUENCE [LARGE SCALE GENOMIC DNA]</scope>
    <source>
        <strain evidence="1">180601</strain>
        <tissue evidence="1">Whole Body</tissue>
    </source>
</reference>
<gene>
    <name evidence="1" type="ORF">FWK35_00011044</name>
</gene>
<proteinExistence type="predicted"/>
<dbReference type="AlphaFoldDB" id="A0A6G0YBI7"/>
<comment type="caution">
    <text evidence="1">The sequence shown here is derived from an EMBL/GenBank/DDBJ whole genome shotgun (WGS) entry which is preliminary data.</text>
</comment>
<accession>A0A6G0YBI7</accession>